<reference evidence="2 3" key="1">
    <citation type="journal article" date="2009" name="PLoS Genet.">
        <title>The genome of Nectria haematococca: contribution of supernumerary chromosomes to gene expansion.</title>
        <authorList>
            <person name="Coleman J.J."/>
            <person name="Rounsley S.D."/>
            <person name="Rodriguez-Carres M."/>
            <person name="Kuo A."/>
            <person name="Wasmann C.C."/>
            <person name="Grimwood J."/>
            <person name="Schmutz J."/>
            <person name="Taga M."/>
            <person name="White G.J."/>
            <person name="Zhou S."/>
            <person name="Schwartz D.C."/>
            <person name="Freitag M."/>
            <person name="Ma L.J."/>
            <person name="Danchin E.G."/>
            <person name="Henrissat B."/>
            <person name="Coutinho P.M."/>
            <person name="Nelson D.R."/>
            <person name="Straney D."/>
            <person name="Napoli C.A."/>
            <person name="Barker B.M."/>
            <person name="Gribskov M."/>
            <person name="Rep M."/>
            <person name="Kroken S."/>
            <person name="Molnar I."/>
            <person name="Rensing C."/>
            <person name="Kennell J.C."/>
            <person name="Zamora J."/>
            <person name="Farman M.L."/>
            <person name="Selker E.U."/>
            <person name="Salamov A."/>
            <person name="Shapiro H."/>
            <person name="Pangilinan J."/>
            <person name="Lindquist E."/>
            <person name="Lamers C."/>
            <person name="Grigoriev I.V."/>
            <person name="Geiser D.M."/>
            <person name="Covert S.F."/>
            <person name="Temporini E."/>
            <person name="Vanetten H.D."/>
        </authorList>
    </citation>
    <scope>NUCLEOTIDE SEQUENCE [LARGE SCALE GENOMIC DNA]</scope>
    <source>
        <strain evidence="3">ATCC MYA-4622 / CBS 123669 / FGSC 9596 / NRRL 45880 / 77-13-4</strain>
    </source>
</reference>
<evidence type="ECO:0000256" key="1">
    <source>
        <dbReference type="SAM" id="Phobius"/>
    </source>
</evidence>
<dbReference type="STRING" id="660122.C7ZJJ9"/>
<dbReference type="InterPro" id="IPR027417">
    <property type="entry name" value="P-loop_NTPase"/>
</dbReference>
<dbReference type="RefSeq" id="XP_003041515.1">
    <property type="nucleotide sequence ID" value="XM_003041469.1"/>
</dbReference>
<dbReference type="HOGENOM" id="CLU_1825796_0_0_1"/>
<dbReference type="OrthoDB" id="3522001at2759"/>
<dbReference type="Gene3D" id="3.40.50.300">
    <property type="entry name" value="P-loop containing nucleotide triphosphate hydrolases"/>
    <property type="match status" value="1"/>
</dbReference>
<dbReference type="InParanoid" id="C7ZJJ9"/>
<evidence type="ECO:0000313" key="2">
    <source>
        <dbReference type="EMBL" id="EEU35802.1"/>
    </source>
</evidence>
<organism evidence="2 3">
    <name type="scientific">Fusarium vanettenii (strain ATCC MYA-4622 / CBS 123669 / FGSC 9596 / NRRL 45880 / 77-13-4)</name>
    <name type="common">Fusarium solani subsp. pisi</name>
    <dbReference type="NCBI Taxonomy" id="660122"/>
    <lineage>
        <taxon>Eukaryota</taxon>
        <taxon>Fungi</taxon>
        <taxon>Dikarya</taxon>
        <taxon>Ascomycota</taxon>
        <taxon>Pezizomycotina</taxon>
        <taxon>Sordariomycetes</taxon>
        <taxon>Hypocreomycetidae</taxon>
        <taxon>Hypocreales</taxon>
        <taxon>Nectriaceae</taxon>
        <taxon>Fusarium</taxon>
        <taxon>Fusarium solani species complex</taxon>
        <taxon>Fusarium vanettenii</taxon>
    </lineage>
</organism>
<dbReference type="GeneID" id="9673883"/>
<evidence type="ECO:0000313" key="3">
    <source>
        <dbReference type="Proteomes" id="UP000005206"/>
    </source>
</evidence>
<dbReference type="Proteomes" id="UP000005206">
    <property type="component" value="Unassembled WGS sequence"/>
</dbReference>
<dbReference type="AlphaFoldDB" id="C7ZJJ9"/>
<proteinExistence type="predicted"/>
<dbReference type="KEGG" id="nhe:NECHADRAFT_88953"/>
<keyword evidence="1" id="KW-0812">Transmembrane</keyword>
<feature type="transmembrane region" description="Helical" evidence="1">
    <location>
        <begin position="101"/>
        <end position="122"/>
    </location>
</feature>
<keyword evidence="3" id="KW-1185">Reference proteome</keyword>
<gene>
    <name evidence="2" type="ORF">NECHADRAFT_88953</name>
</gene>
<keyword evidence="1" id="KW-0472">Membrane</keyword>
<evidence type="ECO:0008006" key="4">
    <source>
        <dbReference type="Google" id="ProtNLM"/>
    </source>
</evidence>
<dbReference type="EMBL" id="GG698934">
    <property type="protein sequence ID" value="EEU35802.1"/>
    <property type="molecule type" value="Genomic_DNA"/>
</dbReference>
<sequence>MLEDLIIGSRKAKFLDRAGLRSKTSAISLSLLIAANYSITIDILKRLIAESLDIFGQKRAKIASLEKLRFRSPQQEEAVRLAAAKQSPLVTMLPTGGGKSLVFIVPAMLAGIGVTIVVALFAELKRQLVIRCVNAGLDCKS</sequence>
<protein>
    <recommendedName>
        <fullName evidence="4">DEAD/DEAH box helicase domain-containing protein</fullName>
    </recommendedName>
</protein>
<dbReference type="SUPFAM" id="SSF52540">
    <property type="entry name" value="P-loop containing nucleoside triphosphate hydrolases"/>
    <property type="match status" value="1"/>
</dbReference>
<keyword evidence="1" id="KW-1133">Transmembrane helix</keyword>
<accession>C7ZJJ9</accession>
<dbReference type="VEuPathDB" id="FungiDB:NECHADRAFT_88953"/>
<name>C7ZJJ9_FUSV7</name>